<dbReference type="InterPro" id="IPR054782">
    <property type="entry name" value="Cytochro_C551"/>
</dbReference>
<dbReference type="OrthoDB" id="7933886at2"/>
<keyword evidence="5 7" id="KW-0408">Iron</keyword>
<feature type="binding site" description="covalent" evidence="6">
    <location>
        <position position="50"/>
    </location>
    <ligand>
        <name>heme c</name>
        <dbReference type="ChEBI" id="CHEBI:61717"/>
    </ligand>
</feature>
<dbReference type="RefSeq" id="WP_076761114.1">
    <property type="nucleotide sequence ID" value="NZ_JARMMK010000003.1"/>
</dbReference>
<dbReference type="PROSITE" id="PS51257">
    <property type="entry name" value="PROKAR_LIPOPROTEIN"/>
    <property type="match status" value="1"/>
</dbReference>
<dbReference type="AlphaFoldDB" id="A0A1R1RYB0"/>
<evidence type="ECO:0000256" key="8">
    <source>
        <dbReference type="SAM" id="SignalP"/>
    </source>
</evidence>
<feature type="chain" id="PRO_5014066113" evidence="8">
    <location>
        <begin position="18"/>
        <end position="107"/>
    </location>
</feature>
<protein>
    <submittedName>
        <fullName evidence="10">Cytochrome C</fullName>
    </submittedName>
</protein>
<gene>
    <name evidence="10" type="ORF">BW143_02135</name>
</gene>
<dbReference type="PROSITE" id="PS51007">
    <property type="entry name" value="CYTC"/>
    <property type="match status" value="1"/>
</dbReference>
<dbReference type="NCBIfam" id="NF045774">
    <property type="entry name" value="cytochro_C551"/>
    <property type="match status" value="1"/>
</dbReference>
<comment type="caution">
    <text evidence="10">The sequence shown here is derived from an EMBL/GenBank/DDBJ whole genome shotgun (WGS) entry which is preliminary data.</text>
</comment>
<dbReference type="GO" id="GO:0005506">
    <property type="term" value="F:iron ion binding"/>
    <property type="evidence" value="ECO:0007669"/>
    <property type="project" value="InterPro"/>
</dbReference>
<evidence type="ECO:0000256" key="2">
    <source>
        <dbReference type="ARBA" id="ARBA00022617"/>
    </source>
</evidence>
<evidence type="ECO:0000256" key="7">
    <source>
        <dbReference type="PIRSR" id="PIRSR000025-2"/>
    </source>
</evidence>
<evidence type="ECO:0000256" key="4">
    <source>
        <dbReference type="ARBA" id="ARBA00022982"/>
    </source>
</evidence>
<dbReference type="PANTHER" id="PTHR37823:SF3">
    <property type="entry name" value="CYTOCHROME C-551"/>
    <property type="match status" value="1"/>
</dbReference>
<keyword evidence="4" id="KW-0249">Electron transport</keyword>
<feature type="binding site" description="covalent" evidence="6">
    <location>
        <position position="47"/>
    </location>
    <ligand>
        <name>heme c</name>
        <dbReference type="ChEBI" id="CHEBI:61717"/>
    </ligand>
</feature>
<evidence type="ECO:0000313" key="11">
    <source>
        <dbReference type="Proteomes" id="UP000187367"/>
    </source>
</evidence>
<evidence type="ECO:0000256" key="1">
    <source>
        <dbReference type="ARBA" id="ARBA00022448"/>
    </source>
</evidence>
<sequence>MKMKLFTLFMAVSFVLAACGGNNESKESNTDGQTTAKDGEEIYQQNCTGCHGKDLAGSSAPSLKEVGGKYDEKEIKDIVVNGRGGMPGNLVKKDEAEAIAKWLSKKK</sequence>
<evidence type="ECO:0000256" key="5">
    <source>
        <dbReference type="ARBA" id="ARBA00023004"/>
    </source>
</evidence>
<accession>A0A1R1QW53</accession>
<dbReference type="GO" id="GO:0016020">
    <property type="term" value="C:membrane"/>
    <property type="evidence" value="ECO:0007669"/>
    <property type="project" value="InterPro"/>
</dbReference>
<dbReference type="Gene3D" id="1.10.760.10">
    <property type="entry name" value="Cytochrome c-like domain"/>
    <property type="match status" value="1"/>
</dbReference>
<evidence type="ECO:0000256" key="3">
    <source>
        <dbReference type="ARBA" id="ARBA00022723"/>
    </source>
</evidence>
<feature type="signal peptide" evidence="8">
    <location>
        <begin position="1"/>
        <end position="17"/>
    </location>
</feature>
<evidence type="ECO:0000256" key="6">
    <source>
        <dbReference type="PIRSR" id="PIRSR000025-1"/>
    </source>
</evidence>
<accession>A0A1R1RYB0</accession>
<dbReference type="GO" id="GO:0009055">
    <property type="term" value="F:electron transfer activity"/>
    <property type="evidence" value="ECO:0007669"/>
    <property type="project" value="InterPro"/>
</dbReference>
<name>A0A1R1RYB0_9BACI</name>
<comment type="PTM">
    <text evidence="6">Binds 1 heme c group covalently per subunit.</text>
</comment>
<dbReference type="Pfam" id="PF13442">
    <property type="entry name" value="Cytochrome_CBB3"/>
    <property type="match status" value="1"/>
</dbReference>
<keyword evidence="11" id="KW-1185">Reference proteome</keyword>
<evidence type="ECO:0000259" key="9">
    <source>
        <dbReference type="PROSITE" id="PS51007"/>
    </source>
</evidence>
<keyword evidence="1" id="KW-0813">Transport</keyword>
<proteinExistence type="predicted"/>
<reference evidence="10 11" key="1">
    <citation type="submission" date="2017-01" db="EMBL/GenBank/DDBJ databases">
        <title>Bacillus phylogenomics.</title>
        <authorList>
            <person name="Dunlap C."/>
        </authorList>
    </citation>
    <scope>NUCLEOTIDE SEQUENCE [LARGE SCALE GENOMIC DNA]</scope>
    <source>
        <strain evidence="10 11">NRRL B-41282</strain>
    </source>
</reference>
<dbReference type="PIRSF" id="PIRSF000025">
    <property type="entry name" value="Cytc_Bsub_c550"/>
    <property type="match status" value="1"/>
</dbReference>
<dbReference type="InterPro" id="IPR051811">
    <property type="entry name" value="Cytochrome_c550/c551-like"/>
</dbReference>
<dbReference type="GO" id="GO:0020037">
    <property type="term" value="F:heme binding"/>
    <property type="evidence" value="ECO:0007669"/>
    <property type="project" value="InterPro"/>
</dbReference>
<keyword evidence="8" id="KW-0732">Signal</keyword>
<organism evidence="10 11">
    <name type="scientific">Bacillus swezeyi</name>
    <dbReference type="NCBI Taxonomy" id="1925020"/>
    <lineage>
        <taxon>Bacteria</taxon>
        <taxon>Bacillati</taxon>
        <taxon>Bacillota</taxon>
        <taxon>Bacilli</taxon>
        <taxon>Bacillales</taxon>
        <taxon>Bacillaceae</taxon>
        <taxon>Bacillus</taxon>
    </lineage>
</organism>
<keyword evidence="3 7" id="KW-0479">Metal-binding</keyword>
<dbReference type="SUPFAM" id="SSF46626">
    <property type="entry name" value="Cytochrome c"/>
    <property type="match status" value="1"/>
</dbReference>
<dbReference type="InterPro" id="IPR012218">
    <property type="entry name" value="Cyt_c_BACSU-c550-type"/>
</dbReference>
<dbReference type="InterPro" id="IPR036909">
    <property type="entry name" value="Cyt_c-like_dom_sf"/>
</dbReference>
<feature type="domain" description="Cytochrome c" evidence="9">
    <location>
        <begin position="34"/>
        <end position="107"/>
    </location>
</feature>
<evidence type="ECO:0000313" key="10">
    <source>
        <dbReference type="EMBL" id="OMI08875.1"/>
    </source>
</evidence>
<feature type="binding site" description="axial binding residue" evidence="7">
    <location>
        <position position="86"/>
    </location>
    <ligand>
        <name>heme c</name>
        <dbReference type="ChEBI" id="CHEBI:61717"/>
    </ligand>
    <ligandPart>
        <name>Fe</name>
        <dbReference type="ChEBI" id="CHEBI:18248"/>
    </ligandPart>
</feature>
<dbReference type="Proteomes" id="UP000187367">
    <property type="component" value="Unassembled WGS sequence"/>
</dbReference>
<dbReference type="InterPro" id="IPR009056">
    <property type="entry name" value="Cyt_c-like_dom"/>
</dbReference>
<feature type="binding site" description="axial binding residue" evidence="7">
    <location>
        <position position="51"/>
    </location>
    <ligand>
        <name>heme c</name>
        <dbReference type="ChEBI" id="CHEBI:61717"/>
    </ligand>
    <ligandPart>
        <name>Fe</name>
        <dbReference type="ChEBI" id="CHEBI:18248"/>
    </ligandPart>
</feature>
<dbReference type="PANTHER" id="PTHR37823">
    <property type="entry name" value="CYTOCHROME C-553-LIKE"/>
    <property type="match status" value="1"/>
</dbReference>
<dbReference type="EMBL" id="MTJL01000005">
    <property type="protein sequence ID" value="OMI08875.1"/>
    <property type="molecule type" value="Genomic_DNA"/>
</dbReference>
<keyword evidence="2 6" id="KW-0349">Heme</keyword>